<keyword evidence="3" id="KW-1185">Reference proteome</keyword>
<gene>
    <name evidence="2" type="ORF">KZC51_14270</name>
</gene>
<comment type="caution">
    <text evidence="2">The sequence shown here is derived from an EMBL/GenBank/DDBJ whole genome shotgun (WGS) entry which is preliminary data.</text>
</comment>
<dbReference type="EMBL" id="JAHWXN010000002">
    <property type="protein sequence ID" value="MCK2037296.1"/>
    <property type="molecule type" value="Genomic_DNA"/>
</dbReference>
<dbReference type="Proteomes" id="UP001300096">
    <property type="component" value="Unassembled WGS sequence"/>
</dbReference>
<reference evidence="2 3" key="1">
    <citation type="submission" date="2021-06" db="EMBL/GenBank/DDBJ databases">
        <title>Genome-based taxonomic framework of Microbacterium strains isolated from marine environment, the description of four new species and reclassification of four preexisting species.</title>
        <authorList>
            <person name="Lee S.D."/>
            <person name="Kim S.-M."/>
            <person name="Byeon Y.-S."/>
            <person name="Yang H.L."/>
            <person name="Kim I.S."/>
        </authorList>
    </citation>
    <scope>NUCLEOTIDE SEQUENCE [LARGE SCALE GENOMIC DNA]</scope>
    <source>
        <strain evidence="2 3">SSW1-49</strain>
    </source>
</reference>
<feature type="signal peptide" evidence="1">
    <location>
        <begin position="1"/>
        <end position="30"/>
    </location>
</feature>
<evidence type="ECO:0000256" key="1">
    <source>
        <dbReference type="SAM" id="SignalP"/>
    </source>
</evidence>
<feature type="chain" id="PRO_5047450117" description="Secreted protein" evidence="1">
    <location>
        <begin position="31"/>
        <end position="231"/>
    </location>
</feature>
<organism evidence="2 3">
    <name type="scientific">Microbacterium croceum</name>
    <dbReference type="NCBI Taxonomy" id="2851645"/>
    <lineage>
        <taxon>Bacteria</taxon>
        <taxon>Bacillati</taxon>
        <taxon>Actinomycetota</taxon>
        <taxon>Actinomycetes</taxon>
        <taxon>Micrococcales</taxon>
        <taxon>Microbacteriaceae</taxon>
        <taxon>Microbacterium</taxon>
    </lineage>
</organism>
<dbReference type="RefSeq" id="WP_247630705.1">
    <property type="nucleotide sequence ID" value="NZ_JAHWXN010000002.1"/>
</dbReference>
<evidence type="ECO:0000313" key="3">
    <source>
        <dbReference type="Proteomes" id="UP001300096"/>
    </source>
</evidence>
<proteinExistence type="predicted"/>
<sequence>MKRRLKAALGWVAVAGIVGTATMGSGPAFASDSETGSDAGAAQETYELLDSSSDPLATFDALPLEDQIAFTDYFLPVDEVVTVTLTPLDARSAAAVKSGTVGSDYASMAEAQSAVAAASGCWGGYVRRTAYSAANIGLYDIHTEGKWCGNGTRATSATFSRSWSTIGVIGWRDAGQIDKGAGVYGGQARIWAQRKMIFGAGGIDLQEYRPCLRLNGHGNGGKSLTVVCSIY</sequence>
<evidence type="ECO:0000313" key="2">
    <source>
        <dbReference type="EMBL" id="MCK2037296.1"/>
    </source>
</evidence>
<accession>A0ABT0FGW8</accession>
<keyword evidence="1" id="KW-0732">Signal</keyword>
<name>A0ABT0FGW8_9MICO</name>
<protein>
    <recommendedName>
        <fullName evidence="4">Secreted protein</fullName>
    </recommendedName>
</protein>
<evidence type="ECO:0008006" key="4">
    <source>
        <dbReference type="Google" id="ProtNLM"/>
    </source>
</evidence>